<dbReference type="Proteomes" id="UP000093343">
    <property type="component" value="Unassembled WGS sequence"/>
</dbReference>
<dbReference type="RefSeq" id="WP_065450717.1">
    <property type="nucleotide sequence ID" value="NZ_LVEN01000038.1"/>
</dbReference>
<name>A0ABX2XFM2_9FLAO</name>
<evidence type="ECO:0008006" key="3">
    <source>
        <dbReference type="Google" id="ProtNLM"/>
    </source>
</evidence>
<comment type="caution">
    <text evidence="1">The sequence shown here is derived from an EMBL/GenBank/DDBJ whole genome shotgun (WGS) entry which is preliminary data.</text>
</comment>
<evidence type="ECO:0000313" key="2">
    <source>
        <dbReference type="Proteomes" id="UP000093343"/>
    </source>
</evidence>
<sequence>MNENLIEELVKIENKYLPIIKILEINPIYKKLYRGFITIQSKINHNPELLLLGINPGDGAFKELKSKEGFPKRIISDPVYLKSLNLDWFKKGNARGEFIEKKWYGYHWFEKTKKINNSFPSRMIDILYSYSEKLHPDKKHDIRKLNDLIENDVHNKIVYTNICPIATVSIKELKEIFNLLSKEKNIGEIIGTKDKVTSAMVKNFFRQRMIDTINVIKPKAIVLLGHSAYQDLTLLNDYKGQNVFINEVKLRKNDQTKYRIISFSRQGNWSPLIDEITNAIIEQTT</sequence>
<gene>
    <name evidence="1" type="ORF">FLP_16930</name>
</gene>
<protein>
    <recommendedName>
        <fullName evidence="3">Uracil-DNA glycosylase-like domain-containing protein</fullName>
    </recommendedName>
</protein>
<keyword evidence="2" id="KW-1185">Reference proteome</keyword>
<dbReference type="EMBL" id="LVEN01000038">
    <property type="protein sequence ID" value="OCB71196.1"/>
    <property type="molecule type" value="Genomic_DNA"/>
</dbReference>
<proteinExistence type="predicted"/>
<organism evidence="1 2">
    <name type="scientific">Flavobacterium piscis</name>
    <dbReference type="NCBI Taxonomy" id="1114874"/>
    <lineage>
        <taxon>Bacteria</taxon>
        <taxon>Pseudomonadati</taxon>
        <taxon>Bacteroidota</taxon>
        <taxon>Flavobacteriia</taxon>
        <taxon>Flavobacteriales</taxon>
        <taxon>Flavobacteriaceae</taxon>
        <taxon>Flavobacterium</taxon>
    </lineage>
</organism>
<evidence type="ECO:0000313" key="1">
    <source>
        <dbReference type="EMBL" id="OCB71196.1"/>
    </source>
</evidence>
<accession>A0ABX2XFM2</accession>
<reference evidence="2" key="1">
    <citation type="submission" date="2016-03" db="EMBL/GenBank/DDBJ databases">
        <title>Draft genome sequence of Paenibacillus glacialis DSM 22343.</title>
        <authorList>
            <person name="Shin S.-K."/>
            <person name="Yi H."/>
        </authorList>
    </citation>
    <scope>NUCLEOTIDE SEQUENCE [LARGE SCALE GENOMIC DNA]</scope>
    <source>
        <strain evidence="2">CCUG 60099</strain>
    </source>
</reference>